<dbReference type="Pfam" id="PF18962">
    <property type="entry name" value="Por_Secre_tail"/>
    <property type="match status" value="1"/>
</dbReference>
<evidence type="ECO:0000259" key="3">
    <source>
        <dbReference type="Pfam" id="PF18962"/>
    </source>
</evidence>
<evidence type="ECO:0000256" key="2">
    <source>
        <dbReference type="SAM" id="SignalP"/>
    </source>
</evidence>
<keyword evidence="5" id="KW-1185">Reference proteome</keyword>
<dbReference type="NCBIfam" id="TIGR04183">
    <property type="entry name" value="Por_Secre_tail"/>
    <property type="match status" value="1"/>
</dbReference>
<evidence type="ECO:0000256" key="1">
    <source>
        <dbReference type="ARBA" id="ARBA00022729"/>
    </source>
</evidence>
<accession>A0A368MVZ8</accession>
<dbReference type="Proteomes" id="UP000252172">
    <property type="component" value="Unassembled WGS sequence"/>
</dbReference>
<gene>
    <name evidence="4" type="ORF">DQ356_10920</name>
</gene>
<dbReference type="PANTHER" id="PTHR35580:SF1">
    <property type="entry name" value="PHYTASE-LIKE DOMAIN-CONTAINING PROTEIN"/>
    <property type="match status" value="1"/>
</dbReference>
<reference evidence="4 5" key="1">
    <citation type="submission" date="2018-07" db="EMBL/GenBank/DDBJ databases">
        <title>Chryseobacterium lacus sp. nov., isolated from lake water.</title>
        <authorList>
            <person name="Li C.-M."/>
        </authorList>
    </citation>
    <scope>NUCLEOTIDE SEQUENCE [LARGE SCALE GENOMIC DNA]</scope>
    <source>
        <strain evidence="4 5">YLOS41</strain>
    </source>
</reference>
<dbReference type="EMBL" id="QPIE01000009">
    <property type="protein sequence ID" value="RCU42120.1"/>
    <property type="molecule type" value="Genomic_DNA"/>
</dbReference>
<feature type="chain" id="PRO_5016636342" evidence="2">
    <location>
        <begin position="21"/>
        <end position="653"/>
    </location>
</feature>
<proteinExistence type="predicted"/>
<dbReference type="OrthoDB" id="9811934at2"/>
<organism evidence="4 5">
    <name type="scientific">Chryseobacterium lacus</name>
    <dbReference type="NCBI Taxonomy" id="2058346"/>
    <lineage>
        <taxon>Bacteria</taxon>
        <taxon>Pseudomonadati</taxon>
        <taxon>Bacteroidota</taxon>
        <taxon>Flavobacteriia</taxon>
        <taxon>Flavobacteriales</taxon>
        <taxon>Weeksellaceae</taxon>
        <taxon>Chryseobacterium group</taxon>
        <taxon>Chryseobacterium</taxon>
    </lineage>
</organism>
<sequence length="653" mass="72632">MKKILYFFTIFIFLPALLPAQTYNWQWAVPGGGDSGASGSGFNEIQDEMIRDVVVDQYNNSYYLTKIYPGNQNLNGVPVSINSANFSDLFLFSLDCDGNTRWTRTIGGYNENEQSWKLSVDNDGGLYMMANVSNASQISVSPQQYPPIKWDESNIMPQTTVAYDNYTTPDPSLNTMFLLKYDTSTGLLEWAKPLQNDTGVTRNERRGDNDIWYMDSSNTIHAIVGFLSGSHLNNLINVPPSYYFDPNTNTYPNGLQYYLLKYNKVGDQMVLQNPILLPISGQIAAGWLGGKLQFLYDENLQHYYLAGSKGYTDSNYYYPFTFNGIPFSNDGYMLSFSVNNGNVTENWRRELTTYNMGGILMADPQEKIYSLLKDDGGFLYLSGRYSTYGPPLATFSGNNSDGTTYSYNLPSQNPNGGAHINFVMKLNSMGNIQWFKTTSTTTSEGTPSYRSRIALNGNEIGFVKAAWLSESWDNFSVNVPANNGRNSVLVRLNKDTGNTVGLHTISSDFGSDDELTSIAVDQDGNYVVGGYFQSQLFTDPNDGVPTVHYINSPETQFFAAKLAKSACSQMNTAETPVKQTDVVFYPNPVSDVLHIKTKEKLTSYEVITADGRLMKQGKFTGNFTIDMSGVASGVYYVKVQGENFATAGKIVKK</sequence>
<dbReference type="AlphaFoldDB" id="A0A368MVZ8"/>
<name>A0A368MVZ8_9FLAO</name>
<keyword evidence="1 2" id="KW-0732">Signal</keyword>
<evidence type="ECO:0000313" key="4">
    <source>
        <dbReference type="EMBL" id="RCU42120.1"/>
    </source>
</evidence>
<evidence type="ECO:0000313" key="5">
    <source>
        <dbReference type="Proteomes" id="UP000252172"/>
    </source>
</evidence>
<feature type="signal peptide" evidence="2">
    <location>
        <begin position="1"/>
        <end position="20"/>
    </location>
</feature>
<dbReference type="PANTHER" id="PTHR35580">
    <property type="entry name" value="CELL SURFACE GLYCOPROTEIN (S-LAYER PROTEIN)-LIKE PROTEIN"/>
    <property type="match status" value="1"/>
</dbReference>
<dbReference type="InterPro" id="IPR026444">
    <property type="entry name" value="Secre_tail"/>
</dbReference>
<feature type="domain" description="Secretion system C-terminal sorting" evidence="3">
    <location>
        <begin position="585"/>
        <end position="650"/>
    </location>
</feature>
<dbReference type="RefSeq" id="WP_114304539.1">
    <property type="nucleotide sequence ID" value="NZ_QPIE01000009.1"/>
</dbReference>
<dbReference type="InterPro" id="IPR052918">
    <property type="entry name" value="Motility_Chemotaxis_Reg"/>
</dbReference>
<protein>
    <submittedName>
        <fullName evidence="4">T9SS C-terminal target domain-containing protein</fullName>
    </submittedName>
</protein>
<comment type="caution">
    <text evidence="4">The sequence shown here is derived from an EMBL/GenBank/DDBJ whole genome shotgun (WGS) entry which is preliminary data.</text>
</comment>